<evidence type="ECO:0000313" key="2">
    <source>
        <dbReference type="Proteomes" id="UP000192872"/>
    </source>
</evidence>
<dbReference type="GO" id="GO:0003688">
    <property type="term" value="F:DNA replication origin binding"/>
    <property type="evidence" value="ECO:0007669"/>
    <property type="project" value="TreeGrafter"/>
</dbReference>
<dbReference type="STRING" id="1827387.A4S15_11400"/>
<proteinExistence type="predicted"/>
<dbReference type="PANTHER" id="PTHR30050:SF5">
    <property type="entry name" value="DNAA REGULATORY INACTIVATOR HDA"/>
    <property type="match status" value="1"/>
</dbReference>
<dbReference type="EMBL" id="LWDL01000019">
    <property type="protein sequence ID" value="OQW51425.1"/>
    <property type="molecule type" value="Genomic_DNA"/>
</dbReference>
<evidence type="ECO:0008006" key="3">
    <source>
        <dbReference type="Google" id="ProtNLM"/>
    </source>
</evidence>
<gene>
    <name evidence="1" type="ORF">A4S15_11400</name>
</gene>
<dbReference type="PANTHER" id="PTHR30050">
    <property type="entry name" value="CHROMOSOMAL REPLICATION INITIATOR PROTEIN DNAA"/>
    <property type="match status" value="1"/>
</dbReference>
<dbReference type="GO" id="GO:0005886">
    <property type="term" value="C:plasma membrane"/>
    <property type="evidence" value="ECO:0007669"/>
    <property type="project" value="TreeGrafter"/>
</dbReference>
<sequence length="229" mass="25506">MASSQLTLPFTHDPSWQRSDFIIGEANRLAVQTIDSWPDGWPARILLLSGPAGSGKTHLAAIWARTANAVILDADHPDPFALGQYGMGAAFVMEMARPQIDEQALFHVLNRINERRQWLLLTARAGAHAWEVTLADLRSRLTSAPSVALGEPDDALLEAILFKLFTDLRMEIEAATLRFLVTRMERTPAAAGRLAKRIDELALVEKRRMVTKMLASRALAVENRNMDER</sequence>
<dbReference type="Proteomes" id="UP000192872">
    <property type="component" value="Unassembled WGS sequence"/>
</dbReference>
<protein>
    <recommendedName>
        <fullName evidence="3">Chromosomal replication initiator protein DnaA domain-containing protein</fullName>
    </recommendedName>
</protein>
<dbReference type="Gene3D" id="3.40.50.300">
    <property type="entry name" value="P-loop containing nucleotide triphosphate hydrolases"/>
    <property type="match status" value="1"/>
</dbReference>
<reference evidence="1 2" key="1">
    <citation type="journal article" date="2017" name="Water Res.">
        <title>Comammox in drinking water systems.</title>
        <authorList>
            <person name="Wang Y."/>
            <person name="Ma L."/>
            <person name="Mao Y."/>
            <person name="Jiang X."/>
            <person name="Xia Y."/>
            <person name="Yu K."/>
            <person name="Li B."/>
            <person name="Zhang T."/>
        </authorList>
    </citation>
    <scope>NUCLEOTIDE SEQUENCE [LARGE SCALE GENOMIC DNA]</scope>
    <source>
        <strain evidence="1">SG_bin8</strain>
    </source>
</reference>
<dbReference type="RefSeq" id="WP_376802420.1">
    <property type="nucleotide sequence ID" value="NZ_DBNB01000015.1"/>
</dbReference>
<comment type="caution">
    <text evidence="1">The sequence shown here is derived from an EMBL/GenBank/DDBJ whole genome shotgun (WGS) entry which is preliminary data.</text>
</comment>
<dbReference type="SUPFAM" id="SSF52540">
    <property type="entry name" value="P-loop containing nucleoside triphosphate hydrolases"/>
    <property type="match status" value="1"/>
</dbReference>
<evidence type="ECO:0000313" key="1">
    <source>
        <dbReference type="EMBL" id="OQW51425.1"/>
    </source>
</evidence>
<dbReference type="InterPro" id="IPR027417">
    <property type="entry name" value="P-loop_NTPase"/>
</dbReference>
<dbReference type="GO" id="GO:0006270">
    <property type="term" value="P:DNA replication initiation"/>
    <property type="evidence" value="ECO:0007669"/>
    <property type="project" value="TreeGrafter"/>
</dbReference>
<name>A0A1W9HVF0_9HYPH</name>
<dbReference type="Gene3D" id="1.10.8.60">
    <property type="match status" value="1"/>
</dbReference>
<organism evidence="1 2">
    <name type="scientific">Candidatus Raskinella chloraquaticus</name>
    <dbReference type="NCBI Taxonomy" id="1951219"/>
    <lineage>
        <taxon>Bacteria</taxon>
        <taxon>Pseudomonadati</taxon>
        <taxon>Pseudomonadota</taxon>
        <taxon>Alphaproteobacteria</taxon>
        <taxon>Hyphomicrobiales</taxon>
        <taxon>Phreatobacteraceae</taxon>
        <taxon>Candidatus Raskinella</taxon>
    </lineage>
</organism>
<accession>A0A1W9HVF0</accession>
<dbReference type="AlphaFoldDB" id="A0A1W9HVF0"/>